<feature type="transmembrane region" description="Helical" evidence="1">
    <location>
        <begin position="131"/>
        <end position="148"/>
    </location>
</feature>
<dbReference type="Proteomes" id="UP001295794">
    <property type="component" value="Unassembled WGS sequence"/>
</dbReference>
<feature type="transmembrane region" description="Helical" evidence="1">
    <location>
        <begin position="6"/>
        <end position="24"/>
    </location>
</feature>
<accession>A0AAD2HT38</accession>
<protein>
    <submittedName>
        <fullName evidence="2">Uncharacterized protein</fullName>
    </submittedName>
</protein>
<comment type="caution">
    <text evidence="2">The sequence shown here is derived from an EMBL/GenBank/DDBJ whole genome shotgun (WGS) entry which is preliminary data.</text>
</comment>
<evidence type="ECO:0000313" key="3">
    <source>
        <dbReference type="Proteomes" id="UP001295794"/>
    </source>
</evidence>
<feature type="transmembrane region" description="Helical" evidence="1">
    <location>
        <begin position="100"/>
        <end position="119"/>
    </location>
</feature>
<gene>
    <name evidence="2" type="ORF">MYCIT1_LOCUS32430</name>
</gene>
<dbReference type="EMBL" id="CAVNYO010000444">
    <property type="protein sequence ID" value="CAK5281370.1"/>
    <property type="molecule type" value="Genomic_DNA"/>
</dbReference>
<keyword evidence="1" id="KW-0812">Transmembrane</keyword>
<proteinExistence type="predicted"/>
<feature type="non-terminal residue" evidence="2">
    <location>
        <position position="179"/>
    </location>
</feature>
<name>A0AAD2HT38_9AGAR</name>
<dbReference type="AlphaFoldDB" id="A0AAD2HT38"/>
<evidence type="ECO:0000313" key="2">
    <source>
        <dbReference type="EMBL" id="CAK5281370.1"/>
    </source>
</evidence>
<organism evidence="2 3">
    <name type="scientific">Mycena citricolor</name>
    <dbReference type="NCBI Taxonomy" id="2018698"/>
    <lineage>
        <taxon>Eukaryota</taxon>
        <taxon>Fungi</taxon>
        <taxon>Dikarya</taxon>
        <taxon>Basidiomycota</taxon>
        <taxon>Agaricomycotina</taxon>
        <taxon>Agaricomycetes</taxon>
        <taxon>Agaricomycetidae</taxon>
        <taxon>Agaricales</taxon>
        <taxon>Marasmiineae</taxon>
        <taxon>Mycenaceae</taxon>
        <taxon>Mycena</taxon>
    </lineage>
</organism>
<feature type="transmembrane region" description="Helical" evidence="1">
    <location>
        <begin position="61"/>
        <end position="80"/>
    </location>
</feature>
<reference evidence="2" key="1">
    <citation type="submission" date="2023-11" db="EMBL/GenBank/DDBJ databases">
        <authorList>
            <person name="De Vega J J."/>
            <person name="De Vega J J."/>
        </authorList>
    </citation>
    <scope>NUCLEOTIDE SEQUENCE</scope>
</reference>
<evidence type="ECO:0000256" key="1">
    <source>
        <dbReference type="SAM" id="Phobius"/>
    </source>
</evidence>
<keyword evidence="3" id="KW-1185">Reference proteome</keyword>
<keyword evidence="1" id="KW-1133">Transmembrane helix</keyword>
<keyword evidence="1" id="KW-0472">Membrane</keyword>
<feature type="non-terminal residue" evidence="2">
    <location>
        <position position="1"/>
    </location>
</feature>
<sequence>TGDTLVIPIYIGLFSALGLASLALRESWDESKRPSATPQDTTHFGTTLADHVGRTGGATAFFLKLARLLGCFLLLGMSTASAVLGDPEGERTRTGSGPPLGLKGALCGVYAYAALLASAVMSTDDAKSRTAARHVNIVLCSAFCVYVYRDLFPLATFSLQPKDMWEGQLLWPQIAVLFV</sequence>